<gene>
    <name evidence="10" type="ORF">AFUS01_LOCUS34962</name>
</gene>
<comment type="subcellular location">
    <subcellularLocation>
        <location evidence="1">Membrane</location>
        <topology evidence="1">Multi-pass membrane protein</topology>
    </subcellularLocation>
</comment>
<evidence type="ECO:0000256" key="5">
    <source>
        <dbReference type="ARBA" id="ARBA00023136"/>
    </source>
</evidence>
<reference evidence="10" key="1">
    <citation type="submission" date="2021-06" db="EMBL/GenBank/DDBJ databases">
        <authorList>
            <person name="Hodson N. C."/>
            <person name="Mongue J. A."/>
            <person name="Jaron S. K."/>
        </authorList>
    </citation>
    <scope>NUCLEOTIDE SEQUENCE</scope>
</reference>
<dbReference type="PANTHER" id="PTHR24243:SF208">
    <property type="entry name" value="PYROKININ-1 RECEPTOR"/>
    <property type="match status" value="1"/>
</dbReference>
<keyword evidence="2 8" id="KW-0812">Transmembrane</keyword>
<dbReference type="OrthoDB" id="5950040at2759"/>
<evidence type="ECO:0000256" key="6">
    <source>
        <dbReference type="ARBA" id="ARBA00023170"/>
    </source>
</evidence>
<keyword evidence="4" id="KW-0297">G-protein coupled receptor</keyword>
<evidence type="ECO:0000259" key="9">
    <source>
        <dbReference type="PROSITE" id="PS50262"/>
    </source>
</evidence>
<evidence type="ECO:0000256" key="8">
    <source>
        <dbReference type="SAM" id="Phobius"/>
    </source>
</evidence>
<evidence type="ECO:0000313" key="11">
    <source>
        <dbReference type="Proteomes" id="UP000708208"/>
    </source>
</evidence>
<dbReference type="PROSITE" id="PS50262">
    <property type="entry name" value="G_PROTEIN_RECEP_F1_2"/>
    <property type="match status" value="1"/>
</dbReference>
<dbReference type="EMBL" id="CAJVCH010534141">
    <property type="protein sequence ID" value="CAG7824826.1"/>
    <property type="molecule type" value="Genomic_DNA"/>
</dbReference>
<comment type="caution">
    <text evidence="10">The sequence shown here is derived from an EMBL/GenBank/DDBJ whole genome shotgun (WGS) entry which is preliminary data.</text>
</comment>
<sequence>MEDTTEYRNVTEALVDFVANGEYLEKYLGPARLPYETLIPITVIYVMIFLTGVFGNVTTCVVILTNQYMQTATNYYLFNLAMADMTTLVVGQ</sequence>
<keyword evidence="7" id="KW-0807">Transducer</keyword>
<dbReference type="SUPFAM" id="SSF81321">
    <property type="entry name" value="Family A G protein-coupled receptor-like"/>
    <property type="match status" value="1"/>
</dbReference>
<evidence type="ECO:0000256" key="1">
    <source>
        <dbReference type="ARBA" id="ARBA00004141"/>
    </source>
</evidence>
<keyword evidence="11" id="KW-1185">Reference proteome</keyword>
<keyword evidence="3 8" id="KW-1133">Transmembrane helix</keyword>
<evidence type="ECO:0000256" key="3">
    <source>
        <dbReference type="ARBA" id="ARBA00022989"/>
    </source>
</evidence>
<protein>
    <recommendedName>
        <fullName evidence="9">G-protein coupled receptors family 1 profile domain-containing protein</fullName>
    </recommendedName>
</protein>
<keyword evidence="6" id="KW-0675">Receptor</keyword>
<organism evidence="10 11">
    <name type="scientific">Allacma fusca</name>
    <dbReference type="NCBI Taxonomy" id="39272"/>
    <lineage>
        <taxon>Eukaryota</taxon>
        <taxon>Metazoa</taxon>
        <taxon>Ecdysozoa</taxon>
        <taxon>Arthropoda</taxon>
        <taxon>Hexapoda</taxon>
        <taxon>Collembola</taxon>
        <taxon>Symphypleona</taxon>
        <taxon>Sminthuridae</taxon>
        <taxon>Allacma</taxon>
    </lineage>
</organism>
<dbReference type="InterPro" id="IPR017452">
    <property type="entry name" value="GPCR_Rhodpsn_7TM"/>
</dbReference>
<evidence type="ECO:0000313" key="10">
    <source>
        <dbReference type="EMBL" id="CAG7824826.1"/>
    </source>
</evidence>
<dbReference type="GO" id="GO:0008188">
    <property type="term" value="F:neuropeptide receptor activity"/>
    <property type="evidence" value="ECO:0007669"/>
    <property type="project" value="TreeGrafter"/>
</dbReference>
<name>A0A8J2L1X8_9HEXA</name>
<evidence type="ECO:0000256" key="4">
    <source>
        <dbReference type="ARBA" id="ARBA00023040"/>
    </source>
</evidence>
<evidence type="ECO:0000256" key="7">
    <source>
        <dbReference type="ARBA" id="ARBA00023224"/>
    </source>
</evidence>
<evidence type="ECO:0000256" key="2">
    <source>
        <dbReference type="ARBA" id="ARBA00022692"/>
    </source>
</evidence>
<keyword evidence="5 8" id="KW-0472">Membrane</keyword>
<proteinExistence type="predicted"/>
<dbReference type="Proteomes" id="UP000708208">
    <property type="component" value="Unassembled WGS sequence"/>
</dbReference>
<dbReference type="AlphaFoldDB" id="A0A8J2L1X8"/>
<accession>A0A8J2L1X8</accession>
<dbReference type="GO" id="GO:0005886">
    <property type="term" value="C:plasma membrane"/>
    <property type="evidence" value="ECO:0007669"/>
    <property type="project" value="TreeGrafter"/>
</dbReference>
<feature type="domain" description="G-protein coupled receptors family 1 profile" evidence="9">
    <location>
        <begin position="55"/>
        <end position="92"/>
    </location>
</feature>
<dbReference type="PANTHER" id="PTHR24243">
    <property type="entry name" value="G-PROTEIN COUPLED RECEPTOR"/>
    <property type="match status" value="1"/>
</dbReference>
<feature type="transmembrane region" description="Helical" evidence="8">
    <location>
        <begin position="38"/>
        <end position="64"/>
    </location>
</feature>